<comment type="similarity">
    <text evidence="2 7">Belongs to the SLU7 family.</text>
</comment>
<evidence type="ECO:0000259" key="9">
    <source>
        <dbReference type="Pfam" id="PF11708"/>
    </source>
</evidence>
<dbReference type="GO" id="GO:0030628">
    <property type="term" value="F:pre-mRNA 3'-splice site binding"/>
    <property type="evidence" value="ECO:0007669"/>
    <property type="project" value="UniProtKB-UniRule"/>
</dbReference>
<dbReference type="Pfam" id="PF11708">
    <property type="entry name" value="Slu7"/>
    <property type="match status" value="1"/>
</dbReference>
<evidence type="ECO:0000256" key="7">
    <source>
        <dbReference type="RuleBase" id="RU367071"/>
    </source>
</evidence>
<feature type="compositionally biased region" description="Acidic residues" evidence="8">
    <location>
        <begin position="231"/>
        <end position="240"/>
    </location>
</feature>
<feature type="compositionally biased region" description="Polar residues" evidence="8">
    <location>
        <begin position="219"/>
        <end position="229"/>
    </location>
</feature>
<evidence type="ECO:0000256" key="5">
    <source>
        <dbReference type="ARBA" id="ARBA00023187"/>
    </source>
</evidence>
<evidence type="ECO:0000256" key="3">
    <source>
        <dbReference type="ARBA" id="ARBA00022664"/>
    </source>
</evidence>
<protein>
    <recommendedName>
        <fullName evidence="7">Pre-mRNA-splicing factor SLU7</fullName>
    </recommendedName>
</protein>
<comment type="function">
    <text evidence="7">Involved in pre-mRNA splicing.</text>
</comment>
<feature type="domain" description="Pre-mRNA-splicing factor SLU7" evidence="9">
    <location>
        <begin position="146"/>
        <end position="443"/>
    </location>
</feature>
<feature type="compositionally biased region" description="Basic and acidic residues" evidence="8">
    <location>
        <begin position="1"/>
        <end position="22"/>
    </location>
</feature>
<dbReference type="InterPro" id="IPR039974">
    <property type="entry name" value="Splicing_factor_SLU7"/>
</dbReference>
<comment type="subcellular location">
    <subcellularLocation>
        <location evidence="1 7">Nucleus</location>
    </subcellularLocation>
</comment>
<accession>A0A6S8CCB3</accession>
<feature type="region of interest" description="Disordered" evidence="8">
    <location>
        <begin position="587"/>
        <end position="609"/>
    </location>
</feature>
<comment type="subunit">
    <text evidence="7">Associated with the spliceosome.</text>
</comment>
<evidence type="ECO:0000256" key="2">
    <source>
        <dbReference type="ARBA" id="ARBA00007203"/>
    </source>
</evidence>
<keyword evidence="6 7" id="KW-0539">Nucleus</keyword>
<dbReference type="GO" id="GO:0005681">
    <property type="term" value="C:spliceosomal complex"/>
    <property type="evidence" value="ECO:0007669"/>
    <property type="project" value="UniProtKB-UniRule"/>
</dbReference>
<dbReference type="InterPro" id="IPR021715">
    <property type="entry name" value="Slu7_dom"/>
</dbReference>
<evidence type="ECO:0000256" key="6">
    <source>
        <dbReference type="ARBA" id="ARBA00023242"/>
    </source>
</evidence>
<evidence type="ECO:0000313" key="11">
    <source>
        <dbReference type="EMBL" id="CAE0436480.1"/>
    </source>
</evidence>
<keyword evidence="4 7" id="KW-0747">Spliceosome</keyword>
<evidence type="ECO:0000256" key="1">
    <source>
        <dbReference type="ARBA" id="ARBA00004123"/>
    </source>
</evidence>
<dbReference type="PANTHER" id="PTHR12942:SF2">
    <property type="entry name" value="PRE-MRNA-SPLICING FACTOR SLU7"/>
    <property type="match status" value="1"/>
</dbReference>
<name>A0A6S8CCB3_9STRA</name>
<gene>
    <name evidence="10" type="ORF">ASTO00021_LOCUS6738</name>
    <name evidence="11" type="ORF">ASTO00021_LOCUS6739</name>
</gene>
<sequence length="609" mass="68961">MSSARLSRDEVAKKKAIEEARKAGQLPPEVDNEGNMINPHIPEFMSKAPWYLNQEEGAGLKHQRRDSKEVKNNDYNWYKRGKNAFVKGAKVKHYRKGACKNCGAMTHKEKDCLERPRSTTKSAWKTGKTYARDEVKQDMAAMGNLPYDASRDRWNGYDANQQLKKIEMFNKAEEERRKKALKERDERYHLQKLKKAEKKAAKKAEKKAQKLKEKGTGSGSDSESSFGNTDSDSDQEDSDADLAGVKEGDDAKLAQKMFTIGTAVKATVRNLRIREDTAKYLRNLDPNSAYYDPKTRSMRANPTPHIPIEESTYVGDNFIKNTGEANELAQTQLFAWEQQAKDQADASEVHLNANPTEMMLRRKQLLERKDKLKNSKKSKVFAKYGGEEHLKTPDPTILDTEGNTYVEYTRDGRIVKGDKSTPLVLSKYEEDVFPGNHTSVWGSYFDLDTRQWGFACCWQTNKKGYCTGEAGKKAKIASMRMNLENAKLPASLEVNGKDNDETNGQSKIKGYDPSEKSRLYGDGKADVMLDPEKMKAALGRAKNQQNEELNGIGKSRKNKKKYNSFENDGKDVTAEDMEVYRMKKVKTSDPMSELMGKGDDYVAPLNDQT</sequence>
<keyword evidence="3 7" id="KW-0507">mRNA processing</keyword>
<proteinExistence type="inferred from homology"/>
<feature type="region of interest" description="Disordered" evidence="8">
    <location>
        <begin position="491"/>
        <end position="515"/>
    </location>
</feature>
<keyword evidence="5 7" id="KW-0508">mRNA splicing</keyword>
<feature type="region of interest" description="Disordered" evidence="8">
    <location>
        <begin position="539"/>
        <end position="569"/>
    </location>
</feature>
<feature type="compositionally biased region" description="Basic and acidic residues" evidence="8">
    <location>
        <begin position="169"/>
        <end position="189"/>
    </location>
</feature>
<feature type="region of interest" description="Disordered" evidence="8">
    <location>
        <begin position="1"/>
        <end position="41"/>
    </location>
</feature>
<dbReference type="GO" id="GO:0000398">
    <property type="term" value="P:mRNA splicing, via spliceosome"/>
    <property type="evidence" value="ECO:0007669"/>
    <property type="project" value="UniProtKB-UniRule"/>
</dbReference>
<dbReference type="EMBL" id="HBIN01009071">
    <property type="protein sequence ID" value="CAE0436480.1"/>
    <property type="molecule type" value="Transcribed_RNA"/>
</dbReference>
<feature type="compositionally biased region" description="Basic and acidic residues" evidence="8">
    <location>
        <begin position="198"/>
        <end position="215"/>
    </location>
</feature>
<dbReference type="PANTHER" id="PTHR12942">
    <property type="entry name" value="STEP II SPLICING FACTOR SLU7"/>
    <property type="match status" value="1"/>
</dbReference>
<feature type="region of interest" description="Disordered" evidence="8">
    <location>
        <begin position="169"/>
        <end position="242"/>
    </location>
</feature>
<reference evidence="11" key="1">
    <citation type="submission" date="2021-01" db="EMBL/GenBank/DDBJ databases">
        <authorList>
            <person name="Corre E."/>
            <person name="Pelletier E."/>
            <person name="Niang G."/>
            <person name="Scheremetjew M."/>
            <person name="Finn R."/>
            <person name="Kale V."/>
            <person name="Holt S."/>
            <person name="Cochrane G."/>
            <person name="Meng A."/>
            <person name="Brown T."/>
            <person name="Cohen L."/>
        </authorList>
    </citation>
    <scope>NUCLEOTIDE SEQUENCE</scope>
    <source>
        <strain evidence="11">GSBS06</strain>
    </source>
</reference>
<dbReference type="EMBL" id="HBIN01009070">
    <property type="protein sequence ID" value="CAE0436479.1"/>
    <property type="molecule type" value="Transcribed_RNA"/>
</dbReference>
<dbReference type="AlphaFoldDB" id="A0A6S8CCB3"/>
<evidence type="ECO:0000313" key="10">
    <source>
        <dbReference type="EMBL" id="CAE0436479.1"/>
    </source>
</evidence>
<evidence type="ECO:0000256" key="8">
    <source>
        <dbReference type="SAM" id="MobiDB-lite"/>
    </source>
</evidence>
<evidence type="ECO:0000256" key="4">
    <source>
        <dbReference type="ARBA" id="ARBA00022728"/>
    </source>
</evidence>
<organism evidence="11">
    <name type="scientific">Aplanochytrium stocchinoi</name>
    <dbReference type="NCBI Taxonomy" id="215587"/>
    <lineage>
        <taxon>Eukaryota</taxon>
        <taxon>Sar</taxon>
        <taxon>Stramenopiles</taxon>
        <taxon>Bigyra</taxon>
        <taxon>Labyrinthulomycetes</taxon>
        <taxon>Thraustochytrida</taxon>
        <taxon>Thraustochytriidae</taxon>
        <taxon>Aplanochytrium</taxon>
    </lineage>
</organism>